<dbReference type="InterPro" id="IPR050190">
    <property type="entry name" value="UPF0213_domain"/>
</dbReference>
<organism evidence="3 4">
    <name type="scientific">Candidatus Uhrbacteria bacterium RIFCSPHIGHO2_12_FULL_60_25</name>
    <dbReference type="NCBI Taxonomy" id="1802399"/>
    <lineage>
        <taxon>Bacteria</taxon>
        <taxon>Candidatus Uhriibacteriota</taxon>
    </lineage>
</organism>
<gene>
    <name evidence="3" type="ORF">A3E39_01550</name>
</gene>
<dbReference type="Pfam" id="PF01541">
    <property type="entry name" value="GIY-YIG"/>
    <property type="match status" value="1"/>
</dbReference>
<dbReference type="InterPro" id="IPR035901">
    <property type="entry name" value="GIY-YIG_endonuc_sf"/>
</dbReference>
<evidence type="ECO:0000313" key="4">
    <source>
        <dbReference type="Proteomes" id="UP000176603"/>
    </source>
</evidence>
<feature type="domain" description="GIY-YIG" evidence="2">
    <location>
        <begin position="2"/>
        <end position="77"/>
    </location>
</feature>
<name>A0A1F7UL93_9BACT</name>
<evidence type="ECO:0000259" key="2">
    <source>
        <dbReference type="PROSITE" id="PS50164"/>
    </source>
</evidence>
<sequence length="87" mass="9997">MSPWFIYILRCADGSLYTGITKDVQSRIEKHNDGTGAKYTRSRRPVVLVWSKRTTSASAAMKREARIKGWARTQKEHFLNKGRTRPA</sequence>
<dbReference type="Proteomes" id="UP000176603">
    <property type="component" value="Unassembled WGS sequence"/>
</dbReference>
<dbReference type="AlphaFoldDB" id="A0A1F7UL93"/>
<accession>A0A1F7UL93</accession>
<dbReference type="SUPFAM" id="SSF82771">
    <property type="entry name" value="GIY-YIG endonuclease"/>
    <property type="match status" value="1"/>
</dbReference>
<comment type="similarity">
    <text evidence="1">Belongs to the UPF0213 family.</text>
</comment>
<dbReference type="InterPro" id="IPR000305">
    <property type="entry name" value="GIY-YIG_endonuc"/>
</dbReference>
<protein>
    <recommendedName>
        <fullName evidence="2">GIY-YIG domain-containing protein</fullName>
    </recommendedName>
</protein>
<evidence type="ECO:0000256" key="1">
    <source>
        <dbReference type="ARBA" id="ARBA00007435"/>
    </source>
</evidence>
<dbReference type="EMBL" id="MGEH01000029">
    <property type="protein sequence ID" value="OGL78524.1"/>
    <property type="molecule type" value="Genomic_DNA"/>
</dbReference>
<comment type="caution">
    <text evidence="3">The sequence shown here is derived from an EMBL/GenBank/DDBJ whole genome shotgun (WGS) entry which is preliminary data.</text>
</comment>
<dbReference type="STRING" id="1802399.A3E39_01550"/>
<dbReference type="PANTHER" id="PTHR34477:SF1">
    <property type="entry name" value="UPF0213 PROTEIN YHBQ"/>
    <property type="match status" value="1"/>
</dbReference>
<evidence type="ECO:0000313" key="3">
    <source>
        <dbReference type="EMBL" id="OGL78524.1"/>
    </source>
</evidence>
<dbReference type="Gene3D" id="3.40.1440.10">
    <property type="entry name" value="GIY-YIG endonuclease"/>
    <property type="match status" value="1"/>
</dbReference>
<proteinExistence type="inferred from homology"/>
<reference evidence="3 4" key="1">
    <citation type="journal article" date="2016" name="Nat. Commun.">
        <title>Thousands of microbial genomes shed light on interconnected biogeochemical processes in an aquifer system.</title>
        <authorList>
            <person name="Anantharaman K."/>
            <person name="Brown C.T."/>
            <person name="Hug L.A."/>
            <person name="Sharon I."/>
            <person name="Castelle C.J."/>
            <person name="Probst A.J."/>
            <person name="Thomas B.C."/>
            <person name="Singh A."/>
            <person name="Wilkins M.J."/>
            <person name="Karaoz U."/>
            <person name="Brodie E.L."/>
            <person name="Williams K.H."/>
            <person name="Hubbard S.S."/>
            <person name="Banfield J.F."/>
        </authorList>
    </citation>
    <scope>NUCLEOTIDE SEQUENCE [LARGE SCALE GENOMIC DNA]</scope>
</reference>
<dbReference type="CDD" id="cd10456">
    <property type="entry name" value="GIY-YIG_UPF0213"/>
    <property type="match status" value="1"/>
</dbReference>
<dbReference type="PROSITE" id="PS50164">
    <property type="entry name" value="GIY_YIG"/>
    <property type="match status" value="1"/>
</dbReference>
<dbReference type="PANTHER" id="PTHR34477">
    <property type="entry name" value="UPF0213 PROTEIN YHBQ"/>
    <property type="match status" value="1"/>
</dbReference>